<dbReference type="NCBIfam" id="NF001159">
    <property type="entry name" value="PRK00150.1-3"/>
    <property type="match status" value="1"/>
</dbReference>
<dbReference type="AlphaFoldDB" id="A0A423TCJ1"/>
<dbReference type="CDD" id="cd00487">
    <property type="entry name" value="Pep_deformylase"/>
    <property type="match status" value="1"/>
</dbReference>
<dbReference type="Gene3D" id="3.90.45.10">
    <property type="entry name" value="Peptide deformylase"/>
    <property type="match status" value="1"/>
</dbReference>
<evidence type="ECO:0000256" key="1">
    <source>
        <dbReference type="ARBA" id="ARBA00010759"/>
    </source>
</evidence>
<keyword evidence="2 7" id="KW-0479">Metal-binding</keyword>
<evidence type="ECO:0000256" key="6">
    <source>
        <dbReference type="ARBA" id="ARBA00048875"/>
    </source>
</evidence>
<reference evidence="8 9" key="1">
    <citation type="submission" date="2018-04" db="EMBL/GenBank/DDBJ databases">
        <authorList>
            <person name="Zhang X."/>
            <person name="Yuan J."/>
            <person name="Li F."/>
            <person name="Xiang J."/>
        </authorList>
    </citation>
    <scope>NUCLEOTIDE SEQUENCE [LARGE SCALE GENOMIC DNA]</scope>
    <source>
        <tissue evidence="8">Muscle</tissue>
    </source>
</reference>
<dbReference type="PANTHER" id="PTHR10458:SF2">
    <property type="entry name" value="PEPTIDE DEFORMYLASE, MITOCHONDRIAL"/>
    <property type="match status" value="1"/>
</dbReference>
<protein>
    <recommendedName>
        <fullName evidence="7">Peptide deformylase</fullName>
        <ecNumber evidence="7">3.5.1.88</ecNumber>
    </recommendedName>
</protein>
<dbReference type="InterPro" id="IPR023635">
    <property type="entry name" value="Peptide_deformylase"/>
</dbReference>
<dbReference type="STRING" id="6689.A0A423TCJ1"/>
<evidence type="ECO:0000256" key="3">
    <source>
        <dbReference type="ARBA" id="ARBA00022801"/>
    </source>
</evidence>
<dbReference type="OrthoDB" id="276063at2759"/>
<sequence>MHKFAAAYRNIFFPKPVKPPFLHVCQVGDPVLRSKALPVPPEDIPKPETKQVISQMRQVMKTYDAVGLAAPQIGVPLRIITLEFSPKRKKEFGEEVYAAREMSILPFTVVINPHMEILDYKKITFPEACESLRGYSAMVPRFKAVKLVGQDQSGEEVELETKGWLARIIQHEMEHLDGKLYIDSMDRWVSRVRRGQGACVALVPQFSFNLDRAWTP</sequence>
<dbReference type="GO" id="GO:0046872">
    <property type="term" value="F:metal ion binding"/>
    <property type="evidence" value="ECO:0007669"/>
    <property type="project" value="UniProtKB-KW"/>
</dbReference>
<organism evidence="8 9">
    <name type="scientific">Penaeus vannamei</name>
    <name type="common">Whiteleg shrimp</name>
    <name type="synonym">Litopenaeus vannamei</name>
    <dbReference type="NCBI Taxonomy" id="6689"/>
    <lineage>
        <taxon>Eukaryota</taxon>
        <taxon>Metazoa</taxon>
        <taxon>Ecdysozoa</taxon>
        <taxon>Arthropoda</taxon>
        <taxon>Crustacea</taxon>
        <taxon>Multicrustacea</taxon>
        <taxon>Malacostraca</taxon>
        <taxon>Eumalacostraca</taxon>
        <taxon>Eucarida</taxon>
        <taxon>Decapoda</taxon>
        <taxon>Dendrobranchiata</taxon>
        <taxon>Penaeoidea</taxon>
        <taxon>Penaeidae</taxon>
        <taxon>Penaeus</taxon>
    </lineage>
</organism>
<comment type="caution">
    <text evidence="8">The sequence shown here is derived from an EMBL/GenBank/DDBJ whole genome shotgun (WGS) entry which is preliminary data.</text>
</comment>
<dbReference type="Proteomes" id="UP000283509">
    <property type="component" value="Unassembled WGS sequence"/>
</dbReference>
<accession>A0A423TCJ1</accession>
<dbReference type="FunFam" id="3.90.45.10:FF:000003">
    <property type="entry name" value="Peptide deformylase"/>
    <property type="match status" value="1"/>
</dbReference>
<evidence type="ECO:0000256" key="4">
    <source>
        <dbReference type="ARBA" id="ARBA00022917"/>
    </source>
</evidence>
<dbReference type="EC" id="3.5.1.88" evidence="7"/>
<dbReference type="GO" id="GO:0006412">
    <property type="term" value="P:translation"/>
    <property type="evidence" value="ECO:0007669"/>
    <property type="project" value="UniProtKB-KW"/>
</dbReference>
<dbReference type="EMBL" id="QCYY01001927">
    <property type="protein sequence ID" value="ROT74165.1"/>
    <property type="molecule type" value="Genomic_DNA"/>
</dbReference>
<dbReference type="PRINTS" id="PR01576">
    <property type="entry name" value="PDEFORMYLASE"/>
</dbReference>
<evidence type="ECO:0000313" key="8">
    <source>
        <dbReference type="EMBL" id="ROT74165.1"/>
    </source>
</evidence>
<dbReference type="GO" id="GO:0005739">
    <property type="term" value="C:mitochondrion"/>
    <property type="evidence" value="ECO:0007669"/>
    <property type="project" value="TreeGrafter"/>
</dbReference>
<proteinExistence type="inferred from homology"/>
<evidence type="ECO:0000256" key="5">
    <source>
        <dbReference type="ARBA" id="ARBA00037114"/>
    </source>
</evidence>
<keyword evidence="9" id="KW-1185">Reference proteome</keyword>
<evidence type="ECO:0000256" key="2">
    <source>
        <dbReference type="ARBA" id="ARBA00022723"/>
    </source>
</evidence>
<evidence type="ECO:0000256" key="7">
    <source>
        <dbReference type="RuleBase" id="RU362111"/>
    </source>
</evidence>
<dbReference type="Pfam" id="PF01327">
    <property type="entry name" value="Pep_deformylase"/>
    <property type="match status" value="1"/>
</dbReference>
<dbReference type="GO" id="GO:0042586">
    <property type="term" value="F:peptide deformylase activity"/>
    <property type="evidence" value="ECO:0007669"/>
    <property type="project" value="UniProtKB-EC"/>
</dbReference>
<dbReference type="PANTHER" id="PTHR10458">
    <property type="entry name" value="PEPTIDE DEFORMYLASE"/>
    <property type="match status" value="1"/>
</dbReference>
<dbReference type="HAMAP" id="MF_00163">
    <property type="entry name" value="Pep_deformylase"/>
    <property type="match status" value="1"/>
</dbReference>
<name>A0A423TCJ1_PENVA</name>
<evidence type="ECO:0000313" key="9">
    <source>
        <dbReference type="Proteomes" id="UP000283509"/>
    </source>
</evidence>
<gene>
    <name evidence="8" type="ORF">C7M84_007339</name>
</gene>
<comment type="catalytic activity">
    <reaction evidence="6 7">
        <text>N-terminal N-formyl-L-methionyl-[peptide] + H2O = N-terminal L-methionyl-[peptide] + formate</text>
        <dbReference type="Rhea" id="RHEA:24420"/>
        <dbReference type="Rhea" id="RHEA-COMP:10639"/>
        <dbReference type="Rhea" id="RHEA-COMP:10640"/>
        <dbReference type="ChEBI" id="CHEBI:15377"/>
        <dbReference type="ChEBI" id="CHEBI:15740"/>
        <dbReference type="ChEBI" id="CHEBI:49298"/>
        <dbReference type="ChEBI" id="CHEBI:64731"/>
        <dbReference type="EC" id="3.5.1.88"/>
    </reaction>
</comment>
<keyword evidence="4 7" id="KW-0648">Protein biosynthesis</keyword>
<comment type="function">
    <text evidence="5 7">Removes the formyl group from the N-terminal Met of newly synthesized proteins.</text>
</comment>
<dbReference type="InterPro" id="IPR036821">
    <property type="entry name" value="Peptide_deformylase_sf"/>
</dbReference>
<keyword evidence="3 7" id="KW-0378">Hydrolase</keyword>
<reference evidence="8 9" key="2">
    <citation type="submission" date="2019-01" db="EMBL/GenBank/DDBJ databases">
        <title>The decoding of complex shrimp genome reveals the adaptation for benthos swimmer, frequently molting mechanism and breeding impact on genome.</title>
        <authorList>
            <person name="Sun Y."/>
            <person name="Gao Y."/>
            <person name="Yu Y."/>
        </authorList>
    </citation>
    <scope>NUCLEOTIDE SEQUENCE [LARGE SCALE GENOMIC DNA]</scope>
    <source>
        <tissue evidence="8">Muscle</tissue>
    </source>
</reference>
<dbReference type="SUPFAM" id="SSF56420">
    <property type="entry name" value="Peptide deformylase"/>
    <property type="match status" value="1"/>
</dbReference>
<comment type="similarity">
    <text evidence="1 7">Belongs to the polypeptide deformylase family.</text>
</comment>